<dbReference type="STRING" id="888743.HMPREF9141_0001"/>
<keyword evidence="2" id="KW-1185">Reference proteome</keyword>
<protein>
    <submittedName>
        <fullName evidence="1">Uncharacterized protein</fullName>
    </submittedName>
</protein>
<comment type="caution">
    <text evidence="1">The sequence shown here is derived from an EMBL/GenBank/DDBJ whole genome shotgun (WGS) entry which is preliminary data.</text>
</comment>
<dbReference type="InterPro" id="IPR017850">
    <property type="entry name" value="Alkaline_phosphatase_core_sf"/>
</dbReference>
<dbReference type="Gene3D" id="3.40.720.10">
    <property type="entry name" value="Alkaline Phosphatase, subunit A"/>
    <property type="match status" value="1"/>
</dbReference>
<proteinExistence type="predicted"/>
<dbReference type="HOGENOM" id="CLU_2595678_0_0_10"/>
<dbReference type="EMBL" id="AEWX01000001">
    <property type="protein sequence ID" value="EGC21251.1"/>
    <property type="molecule type" value="Genomic_DNA"/>
</dbReference>
<evidence type="ECO:0000313" key="2">
    <source>
        <dbReference type="Proteomes" id="UP000005697"/>
    </source>
</evidence>
<sequence>WCSDTYKRKHPQVIRNIKAALDKPFMTDNVCQILFDLSGIQTKYYVPQRDLLSPKYKIRDRILGNGDNYDKIMRSHQNK</sequence>
<feature type="non-terminal residue" evidence="1">
    <location>
        <position position="1"/>
    </location>
</feature>
<gene>
    <name evidence="1" type="ORF">HMPREF9141_0001</name>
</gene>
<evidence type="ECO:0000313" key="1">
    <source>
        <dbReference type="EMBL" id="EGC21251.1"/>
    </source>
</evidence>
<dbReference type="AlphaFoldDB" id="F0F335"/>
<name>F0F335_9BACT</name>
<reference evidence="1 2" key="1">
    <citation type="submission" date="2011-01" db="EMBL/GenBank/DDBJ databases">
        <authorList>
            <person name="Muzny D."/>
            <person name="Qin X."/>
            <person name="Deng J."/>
            <person name="Jiang H."/>
            <person name="Liu Y."/>
            <person name="Qu J."/>
            <person name="Song X.-Z."/>
            <person name="Zhang L."/>
            <person name="Thornton R."/>
            <person name="Coyle M."/>
            <person name="Francisco L."/>
            <person name="Jackson L."/>
            <person name="Javaid M."/>
            <person name="Korchina V."/>
            <person name="Kovar C."/>
            <person name="Mata R."/>
            <person name="Mathew T."/>
            <person name="Ngo R."/>
            <person name="Nguyen L."/>
            <person name="Nguyen N."/>
            <person name="Okwuonu G."/>
            <person name="Ongeri F."/>
            <person name="Pham C."/>
            <person name="Simmons D."/>
            <person name="Wilczek-Boney K."/>
            <person name="Hale W."/>
            <person name="Jakkamsetti A."/>
            <person name="Pham P."/>
            <person name="Ruth R."/>
            <person name="San Lucas F."/>
            <person name="Warren J."/>
            <person name="Zhang J."/>
            <person name="Zhao Z."/>
            <person name="Zhou C."/>
            <person name="Zhu D."/>
            <person name="Lee S."/>
            <person name="Bess C."/>
            <person name="Blankenburg K."/>
            <person name="Forbes L."/>
            <person name="Fu Q."/>
            <person name="Gubbala S."/>
            <person name="Hirani K."/>
            <person name="Jayaseelan J.C."/>
            <person name="Lara F."/>
            <person name="Munidasa M."/>
            <person name="Palculict T."/>
            <person name="Patil S."/>
            <person name="Pu L.-L."/>
            <person name="Saada N."/>
            <person name="Tang L."/>
            <person name="Weissenberger G."/>
            <person name="Zhu Y."/>
            <person name="Hemphill L."/>
            <person name="Shang Y."/>
            <person name="Youmans B."/>
            <person name="Ayvaz T."/>
            <person name="Ross M."/>
            <person name="Santibanez J."/>
            <person name="Aqrawi P."/>
            <person name="Gross S."/>
            <person name="Joshi V."/>
            <person name="Fowler G."/>
            <person name="Nazareth L."/>
            <person name="Reid J."/>
            <person name="Worley K."/>
            <person name="Petrosino J."/>
            <person name="Highlander S."/>
            <person name="Gibbs R."/>
        </authorList>
    </citation>
    <scope>NUCLEOTIDE SEQUENCE [LARGE SCALE GENOMIC DNA]</scope>
    <source>
        <strain evidence="1 2">DSM 16608</strain>
    </source>
</reference>
<accession>F0F335</accession>
<organism evidence="1 2">
    <name type="scientific">Prevotella multiformis DSM 16608</name>
    <dbReference type="NCBI Taxonomy" id="888743"/>
    <lineage>
        <taxon>Bacteria</taxon>
        <taxon>Pseudomonadati</taxon>
        <taxon>Bacteroidota</taxon>
        <taxon>Bacteroidia</taxon>
        <taxon>Bacteroidales</taxon>
        <taxon>Prevotellaceae</taxon>
        <taxon>Prevotella</taxon>
    </lineage>
</organism>
<dbReference type="Proteomes" id="UP000005697">
    <property type="component" value="Unassembled WGS sequence"/>
</dbReference>